<organism evidence="2">
    <name type="scientific">Tuwongella immobilis</name>
    <dbReference type="NCBI Taxonomy" id="692036"/>
    <lineage>
        <taxon>Bacteria</taxon>
        <taxon>Pseudomonadati</taxon>
        <taxon>Planctomycetota</taxon>
        <taxon>Planctomycetia</taxon>
        <taxon>Gemmatales</taxon>
        <taxon>Gemmataceae</taxon>
        <taxon>Tuwongella</taxon>
    </lineage>
</organism>
<sequence length="162" mass="18288">MLATAIPTWLQTWLPDGWGWTQLLILAVVLFFSTMLLSLLSVAIVIVRLPEDYLMPSYDAKANRPKHPVLRILWLIARNVFGILLVALGVVLSLPGVPGQGLLTIFMGLLVMDFPGKRRLERWMIGRPTLLQAANRLRARWNRPPLQDPHRAEVVAPEELTP</sequence>
<proteinExistence type="predicted"/>
<reference evidence="2" key="1">
    <citation type="submission" date="2019-04" db="EMBL/GenBank/DDBJ databases">
        <authorList>
            <consortium name="Science for Life Laboratories"/>
        </authorList>
    </citation>
    <scope>NUCLEOTIDE SEQUENCE</scope>
    <source>
        <strain evidence="2">MBLW1</strain>
    </source>
</reference>
<dbReference type="KEGG" id="tim:GMBLW1_08030"/>
<keyword evidence="3" id="KW-1185">Reference proteome</keyword>
<dbReference type="AlphaFoldDB" id="A0A6C2YP64"/>
<protein>
    <recommendedName>
        <fullName evidence="4">Transmembrane protein (PGPGW)</fullName>
    </recommendedName>
</protein>
<keyword evidence="1" id="KW-0812">Transmembrane</keyword>
<dbReference type="EMBL" id="LR593887">
    <property type="protein sequence ID" value="VTS03558.1"/>
    <property type="molecule type" value="Genomic_DNA"/>
</dbReference>
<dbReference type="EMBL" id="LR586016">
    <property type="protein sequence ID" value="VIP03157.1"/>
    <property type="molecule type" value="Genomic_DNA"/>
</dbReference>
<keyword evidence="1" id="KW-1133">Transmembrane helix</keyword>
<name>A0A6C2YP64_9BACT</name>
<feature type="transmembrane region" description="Helical" evidence="1">
    <location>
        <begin position="20"/>
        <end position="47"/>
    </location>
</feature>
<keyword evidence="1" id="KW-0472">Membrane</keyword>
<evidence type="ECO:0008006" key="4">
    <source>
        <dbReference type="Google" id="ProtNLM"/>
    </source>
</evidence>
<evidence type="ECO:0000313" key="3">
    <source>
        <dbReference type="Proteomes" id="UP000464378"/>
    </source>
</evidence>
<dbReference type="Proteomes" id="UP000464378">
    <property type="component" value="Chromosome"/>
</dbReference>
<gene>
    <name evidence="2" type="ORF">GMBLW1_08030</name>
</gene>
<evidence type="ECO:0000256" key="1">
    <source>
        <dbReference type="SAM" id="Phobius"/>
    </source>
</evidence>
<feature type="transmembrane region" description="Helical" evidence="1">
    <location>
        <begin position="68"/>
        <end position="91"/>
    </location>
</feature>
<dbReference type="RefSeq" id="WP_162658251.1">
    <property type="nucleotide sequence ID" value="NZ_LR593887.1"/>
</dbReference>
<accession>A0A6C2YP64</accession>
<evidence type="ECO:0000313" key="2">
    <source>
        <dbReference type="EMBL" id="VIP03157.1"/>
    </source>
</evidence>
<dbReference type="InParanoid" id="A0A6C2YP64"/>